<feature type="compositionally biased region" description="Polar residues" evidence="1">
    <location>
        <begin position="239"/>
        <end position="250"/>
    </location>
</feature>
<dbReference type="AlphaFoldDB" id="A0AA39XAX5"/>
<feature type="compositionally biased region" description="Polar residues" evidence="1">
    <location>
        <begin position="14"/>
        <end position="44"/>
    </location>
</feature>
<proteinExistence type="predicted"/>
<organism evidence="2 3">
    <name type="scientific">Bombardia bombarda</name>
    <dbReference type="NCBI Taxonomy" id="252184"/>
    <lineage>
        <taxon>Eukaryota</taxon>
        <taxon>Fungi</taxon>
        <taxon>Dikarya</taxon>
        <taxon>Ascomycota</taxon>
        <taxon>Pezizomycotina</taxon>
        <taxon>Sordariomycetes</taxon>
        <taxon>Sordariomycetidae</taxon>
        <taxon>Sordariales</taxon>
        <taxon>Lasiosphaeriaceae</taxon>
        <taxon>Bombardia</taxon>
    </lineage>
</organism>
<gene>
    <name evidence="2" type="ORF">B0T17DRAFT_490455</name>
</gene>
<evidence type="ECO:0000256" key="1">
    <source>
        <dbReference type="SAM" id="MobiDB-lite"/>
    </source>
</evidence>
<dbReference type="PANTHER" id="PTHR41390">
    <property type="entry name" value="CHROMOSOME 7, WHOLE GENOME SHOTGUN SEQUENCE"/>
    <property type="match status" value="1"/>
</dbReference>
<feature type="region of interest" description="Disordered" evidence="1">
    <location>
        <begin position="228"/>
        <end position="250"/>
    </location>
</feature>
<evidence type="ECO:0000313" key="2">
    <source>
        <dbReference type="EMBL" id="KAK0630564.1"/>
    </source>
</evidence>
<evidence type="ECO:0000313" key="3">
    <source>
        <dbReference type="Proteomes" id="UP001174934"/>
    </source>
</evidence>
<accession>A0AA39XAX5</accession>
<reference evidence="2" key="1">
    <citation type="submission" date="2023-06" db="EMBL/GenBank/DDBJ databases">
        <title>Genome-scale phylogeny and comparative genomics of the fungal order Sordariales.</title>
        <authorList>
            <consortium name="Lawrence Berkeley National Laboratory"/>
            <person name="Hensen N."/>
            <person name="Bonometti L."/>
            <person name="Westerberg I."/>
            <person name="Brannstrom I.O."/>
            <person name="Guillou S."/>
            <person name="Cros-Aarteil S."/>
            <person name="Calhoun S."/>
            <person name="Haridas S."/>
            <person name="Kuo A."/>
            <person name="Mondo S."/>
            <person name="Pangilinan J."/>
            <person name="Riley R."/>
            <person name="LaButti K."/>
            <person name="Andreopoulos B."/>
            <person name="Lipzen A."/>
            <person name="Chen C."/>
            <person name="Yanf M."/>
            <person name="Daum C."/>
            <person name="Ng V."/>
            <person name="Clum A."/>
            <person name="Steindorff A."/>
            <person name="Ohm R."/>
            <person name="Martin F."/>
            <person name="Silar P."/>
            <person name="Natvig D."/>
            <person name="Lalanne C."/>
            <person name="Gautier V."/>
            <person name="Ament-velasquez S.L."/>
            <person name="Kruys A."/>
            <person name="Hutchinson M.I."/>
            <person name="Powell A.J."/>
            <person name="Barry K."/>
            <person name="Miller A.N."/>
            <person name="Grigoriev I.V."/>
            <person name="Debuchy R."/>
            <person name="Gladieux P."/>
            <person name="Thoren M.H."/>
            <person name="Johannesson H."/>
        </authorList>
    </citation>
    <scope>NUCLEOTIDE SEQUENCE</scope>
    <source>
        <strain evidence="2">SMH3391-2</strain>
    </source>
</reference>
<feature type="region of interest" description="Disordered" evidence="1">
    <location>
        <begin position="1"/>
        <end position="51"/>
    </location>
</feature>
<sequence length="250" mass="26260">MKRLVLENGAAKTPETSSSSNPSQEVPVTESNKSSVNENVQTRPAQDHSFLPPELMSIAEPSLKFGAGVGALGLFVGAASGIARSAPPLLFSLVSGGQWFALGSSYYASRQIAFHAMGGEKDLPPAGKVKASAMAGGFAGMIGGLLRGPRNVLPGMLVFSLLGAGGQAVVNTKSKESSKAPGKGFLHSKWSPVTALSDEDYEKMLQEKLLRVEADLAIVEDHIRDLHAAESAAKERQPSEQNSSVPPDRH</sequence>
<comment type="caution">
    <text evidence="2">The sequence shown here is derived from an EMBL/GenBank/DDBJ whole genome shotgun (WGS) entry which is preliminary data.</text>
</comment>
<dbReference type="PANTHER" id="PTHR41390:SF1">
    <property type="entry name" value="NADH-UBIQUINONE OXIDOREDUCTASE 213 KDA SUBUNIT"/>
    <property type="match status" value="1"/>
</dbReference>
<feature type="compositionally biased region" description="Basic and acidic residues" evidence="1">
    <location>
        <begin position="228"/>
        <end position="238"/>
    </location>
</feature>
<keyword evidence="3" id="KW-1185">Reference proteome</keyword>
<protein>
    <submittedName>
        <fullName evidence="2">Uncharacterized protein</fullName>
    </submittedName>
</protein>
<dbReference type="EMBL" id="JAULSR010000002">
    <property type="protein sequence ID" value="KAK0630564.1"/>
    <property type="molecule type" value="Genomic_DNA"/>
</dbReference>
<dbReference type="Proteomes" id="UP001174934">
    <property type="component" value="Unassembled WGS sequence"/>
</dbReference>
<name>A0AA39XAX5_9PEZI</name>